<feature type="compositionally biased region" description="Polar residues" evidence="10">
    <location>
        <begin position="866"/>
        <end position="875"/>
    </location>
</feature>
<evidence type="ECO:0000256" key="8">
    <source>
        <dbReference type="PIRSR" id="PIRSR623088-3"/>
    </source>
</evidence>
<comment type="pathway">
    <text evidence="2">Purine metabolism; 3',5'-cyclic AMP degradation; AMP from 3',5'-cyclic AMP: step 1/1.</text>
</comment>
<dbReference type="Gene3D" id="1.10.1300.10">
    <property type="entry name" value="3'5'-cyclic nucleotide phosphodiesterase, catalytic domain"/>
    <property type="match status" value="1"/>
</dbReference>
<feature type="binding site" evidence="8">
    <location>
        <position position="288"/>
    </location>
    <ligand>
        <name>Zn(2+)</name>
        <dbReference type="ChEBI" id="CHEBI:29105"/>
        <label>1</label>
    </ligand>
</feature>
<dbReference type="Proteomes" id="UP000007110">
    <property type="component" value="Unassembled WGS sequence"/>
</dbReference>
<feature type="region of interest" description="Disordered" evidence="10">
    <location>
        <begin position="485"/>
        <end position="567"/>
    </location>
</feature>
<dbReference type="GO" id="GO:0007165">
    <property type="term" value="P:signal transduction"/>
    <property type="evidence" value="ECO:0007669"/>
    <property type="project" value="InterPro"/>
</dbReference>
<dbReference type="EC" id="3.1.4.-" evidence="9"/>
<feature type="compositionally biased region" description="Basic and acidic residues" evidence="10">
    <location>
        <begin position="542"/>
        <end position="551"/>
    </location>
</feature>
<keyword evidence="3 8" id="KW-0479">Metal-binding</keyword>
<feature type="binding site" evidence="8">
    <location>
        <position position="289"/>
    </location>
    <ligand>
        <name>Zn(2+)</name>
        <dbReference type="ChEBI" id="CHEBI:29105"/>
        <label>2</label>
    </ligand>
</feature>
<dbReference type="GO" id="GO:0047555">
    <property type="term" value="F:3',5'-cyclic-GMP phosphodiesterase activity"/>
    <property type="evidence" value="ECO:0000318"/>
    <property type="project" value="GO_Central"/>
</dbReference>
<proteinExistence type="inferred from homology"/>
<feature type="binding site" evidence="7">
    <location>
        <position position="449"/>
    </location>
    <ligand>
        <name>AMP</name>
        <dbReference type="ChEBI" id="CHEBI:456215"/>
    </ligand>
</feature>
<evidence type="ECO:0000256" key="7">
    <source>
        <dbReference type="PIRSR" id="PIRSR623088-2"/>
    </source>
</evidence>
<evidence type="ECO:0000256" key="4">
    <source>
        <dbReference type="ARBA" id="ARBA00022801"/>
    </source>
</evidence>
<feature type="compositionally biased region" description="Polar residues" evidence="10">
    <location>
        <begin position="516"/>
        <end position="528"/>
    </location>
</feature>
<feature type="binding site" evidence="7">
    <location>
        <position position="398"/>
    </location>
    <ligand>
        <name>AMP</name>
        <dbReference type="ChEBI" id="CHEBI:456215"/>
    </ligand>
</feature>
<reference evidence="12" key="2">
    <citation type="submission" date="2021-01" db="UniProtKB">
        <authorList>
            <consortium name="EnsemblMetazoa"/>
        </authorList>
    </citation>
    <scope>IDENTIFICATION</scope>
</reference>
<dbReference type="InterPro" id="IPR036971">
    <property type="entry name" value="PDEase_catalytic_dom_sf"/>
</dbReference>
<feature type="compositionally biased region" description="Low complexity" evidence="10">
    <location>
        <begin position="496"/>
        <end position="514"/>
    </location>
</feature>
<dbReference type="InterPro" id="IPR003607">
    <property type="entry name" value="HD/PDEase_dom"/>
</dbReference>
<feature type="compositionally biased region" description="Low complexity" evidence="10">
    <location>
        <begin position="947"/>
        <end position="956"/>
    </location>
</feature>
<feature type="region of interest" description="Disordered" evidence="10">
    <location>
        <begin position="983"/>
        <end position="1037"/>
    </location>
</feature>
<feature type="domain" description="PDEase" evidence="11">
    <location>
        <begin position="170"/>
        <end position="494"/>
    </location>
</feature>
<feature type="region of interest" description="Disordered" evidence="10">
    <location>
        <begin position="812"/>
        <end position="906"/>
    </location>
</feature>
<dbReference type="OrthoDB" id="189220at2759"/>
<comment type="catalytic activity">
    <reaction evidence="1">
        <text>3',5'-cyclic AMP + H2O = AMP + H(+)</text>
        <dbReference type="Rhea" id="RHEA:25277"/>
        <dbReference type="ChEBI" id="CHEBI:15377"/>
        <dbReference type="ChEBI" id="CHEBI:15378"/>
        <dbReference type="ChEBI" id="CHEBI:58165"/>
        <dbReference type="ChEBI" id="CHEBI:456215"/>
        <dbReference type="EC" id="3.1.4.53"/>
    </reaction>
</comment>
<name>A0A7M7NM61_STRPU</name>
<feature type="compositionally biased region" description="Basic and acidic residues" evidence="10">
    <location>
        <begin position="485"/>
        <end position="495"/>
    </location>
</feature>
<evidence type="ECO:0000256" key="1">
    <source>
        <dbReference type="ARBA" id="ARBA00000621"/>
    </source>
</evidence>
<sequence>MTAITNPRFGSPDSGRYTSGMNSLNYLSSNNWCALAGFGKGQKTKMYDKFMHERILNLLLERRGGISFDRADKTALYVRMLGDVIVHGKLVTTEPIPFPRVPENVYKAPEILPCNKIRRTSLQTPTVAAIEPSPPSTSASQAKQAKNDDGSDDRAKLSTVQQRTHPTVLLDAAYHGNAHHMLQKIGHWDFNIFKFDEMSKGHSLKMVLFHLFEQYGLTRHFKLDGCKLMKSFELIEEAYYNKSKNPYHNSMHAADVCQAMHCYLQEEKLREALKPIEIMGALLGSAMHDLDHPGVNQKYLINSKHHLAELYQNSSILENHHWRVGISVLTETGLLDHLPPEQWKMFVDHIRSLILATDIARQQEFLSEFQNILERSDLNLKSHETRKFILQIALKCADICNPCRPWQITEKWGNVVSEEFFRQGDREKADDLPISMNCNRHTTTIPQIQCGFIGFVVEPLFKNWARFMPSALSQSMLHNMRENKKVWTGKREKEQAASSAQATAQVPAQATAKPNSAIQSSLSETKNCQAEEKVTESSVKSADLREPEPKTLKLSPAAEEKVTSKAMESGNVSLTGKHKHSAMREPRHMVQVHAHQGQERPHSAVLSPPTHRALNVHRAVDVTLSDSNTMGVHSHSADNLRSASSTTAVSMHSALEAKQRDIRSPKVNKRVKSATENMLQPFSLRLSRSPNTLRKELHFEDPWKKIEKSPKSPVQSPPPCIESPLLQRASHPLKISHTSPGLSDSSVRNVDTHGNNAITKPGHGFNNNLDFSMPVDVRSTSLHHNMSHNKQHDGSEPLYWQERGLLMYSEQNSVPQGNSKHFMKAATSPSSSHRHTTSSSSMLEHRTKATPSSLLVRPTEGRGASPSLTPSTSQHARIEGYSSSLLVPSDSSGKDRPREKGSPFIRKRIVENKRKKDLQVPVISSGSLSPRVPPRGMLNIYAPTSPPSDHTPTSPSAYSVPSALSPLLQDFTSNQLASIARRRQHMQEGDQPSPSSSTASMGVAPLGDRSPRLQRHRGEPKSGQSTSSTHDSTDLSR</sequence>
<accession>A0A7M7NM61</accession>
<evidence type="ECO:0000256" key="10">
    <source>
        <dbReference type="SAM" id="MobiDB-lite"/>
    </source>
</evidence>
<feature type="compositionally biased region" description="Basic and acidic residues" evidence="10">
    <location>
        <begin position="145"/>
        <end position="156"/>
    </location>
</feature>
<dbReference type="PROSITE" id="PS00126">
    <property type="entry name" value="PDEASE_I_1"/>
    <property type="match status" value="1"/>
</dbReference>
<dbReference type="EnsemblMetazoa" id="XM_030982678">
    <property type="protein sequence ID" value="XP_030838538"/>
    <property type="gene ID" value="LOC100888624"/>
</dbReference>
<dbReference type="SMART" id="SM00471">
    <property type="entry name" value="HDc"/>
    <property type="match status" value="1"/>
</dbReference>
<dbReference type="InterPro" id="IPR002073">
    <property type="entry name" value="PDEase_catalytic_dom"/>
</dbReference>
<dbReference type="SUPFAM" id="SSF109604">
    <property type="entry name" value="HD-domain/PDEase-like"/>
    <property type="match status" value="1"/>
</dbReference>
<comment type="similarity">
    <text evidence="5">Belongs to the cyclic nucleotide phosphodiesterase family. PDE7 subfamily.</text>
</comment>
<feature type="binding site" evidence="8">
    <location>
        <position position="252"/>
    </location>
    <ligand>
        <name>Zn(2+)</name>
        <dbReference type="ChEBI" id="CHEBI:29105"/>
        <label>1</label>
    </ligand>
</feature>
<evidence type="ECO:0000313" key="12">
    <source>
        <dbReference type="EnsemblMetazoa" id="XP_030838538"/>
    </source>
</evidence>
<dbReference type="GeneID" id="100888624"/>
<organism evidence="12 13">
    <name type="scientific">Strongylocentrotus purpuratus</name>
    <name type="common">Purple sea urchin</name>
    <dbReference type="NCBI Taxonomy" id="7668"/>
    <lineage>
        <taxon>Eukaryota</taxon>
        <taxon>Metazoa</taxon>
        <taxon>Echinodermata</taxon>
        <taxon>Eleutherozoa</taxon>
        <taxon>Echinozoa</taxon>
        <taxon>Echinoidea</taxon>
        <taxon>Euechinoidea</taxon>
        <taxon>Echinacea</taxon>
        <taxon>Camarodonta</taxon>
        <taxon>Echinidea</taxon>
        <taxon>Strongylocentrotidae</taxon>
        <taxon>Strongylocentrotus</taxon>
    </lineage>
</organism>
<comment type="cofactor">
    <cofactor evidence="9">
        <name>a divalent metal cation</name>
        <dbReference type="ChEBI" id="CHEBI:60240"/>
    </cofactor>
    <text evidence="9">Binds 2 divalent metal cations per subunit. Site 1 may preferentially bind zinc ions, while site 2 has a preference for magnesium and/or manganese ions.</text>
</comment>
<keyword evidence="13" id="KW-1185">Reference proteome</keyword>
<protein>
    <recommendedName>
        <fullName evidence="9">Phosphodiesterase</fullName>
        <ecNumber evidence="9">3.1.4.-</ecNumber>
    </recommendedName>
</protein>
<dbReference type="GO" id="GO:0141162">
    <property type="term" value="P:negative regulation of cAMP/PKA signal transduction"/>
    <property type="evidence" value="ECO:0000318"/>
    <property type="project" value="GO_Central"/>
</dbReference>
<evidence type="ECO:0000256" key="6">
    <source>
        <dbReference type="PIRSR" id="PIRSR623088-1"/>
    </source>
</evidence>
<feature type="binding site" evidence="7">
    <location>
        <begin position="248"/>
        <end position="252"/>
    </location>
    <ligand>
        <name>AMP</name>
        <dbReference type="ChEBI" id="CHEBI:456215"/>
    </ligand>
</feature>
<feature type="binding site" evidence="7">
    <location>
        <position position="289"/>
    </location>
    <ligand>
        <name>AMP</name>
        <dbReference type="ChEBI" id="CHEBI:456215"/>
    </ligand>
</feature>
<dbReference type="AlphaFoldDB" id="A0A7M7NM61"/>
<dbReference type="InterPro" id="IPR023174">
    <property type="entry name" value="PDEase_CS"/>
</dbReference>
<evidence type="ECO:0000256" key="2">
    <source>
        <dbReference type="ARBA" id="ARBA00004703"/>
    </source>
</evidence>
<feature type="binding site" evidence="8">
    <location>
        <position position="289"/>
    </location>
    <ligand>
        <name>Zn(2+)</name>
        <dbReference type="ChEBI" id="CHEBI:29105"/>
        <label>1</label>
    </ligand>
</feature>
<feature type="compositionally biased region" description="Low complexity" evidence="10">
    <location>
        <begin position="827"/>
        <end position="841"/>
    </location>
</feature>
<keyword evidence="4 9" id="KW-0378">Hydrolase</keyword>
<dbReference type="PRINTS" id="PR00387">
    <property type="entry name" value="PDIESTERASE1"/>
</dbReference>
<feature type="region of interest" description="Disordered" evidence="10">
    <location>
        <begin position="125"/>
        <end position="160"/>
    </location>
</feature>
<evidence type="ECO:0000256" key="3">
    <source>
        <dbReference type="ARBA" id="ARBA00022723"/>
    </source>
</evidence>
<dbReference type="KEGG" id="spu:100888624"/>
<dbReference type="FunFam" id="1.10.1300.10:FF:000004">
    <property type="entry name" value="Phosphodiesterase"/>
    <property type="match status" value="1"/>
</dbReference>
<dbReference type="Pfam" id="PF00233">
    <property type="entry name" value="PDEase_I"/>
    <property type="match status" value="1"/>
</dbReference>
<feature type="compositionally biased region" description="Polar residues" evidence="10">
    <location>
        <begin position="990"/>
        <end position="1000"/>
    </location>
</feature>
<dbReference type="OMA" id="SMNTINY"/>
<evidence type="ECO:0000259" key="11">
    <source>
        <dbReference type="PROSITE" id="PS51845"/>
    </source>
</evidence>
<feature type="binding site" evidence="8">
    <location>
        <position position="398"/>
    </location>
    <ligand>
        <name>Zn(2+)</name>
        <dbReference type="ChEBI" id="CHEBI:29105"/>
        <label>1</label>
    </ligand>
</feature>
<dbReference type="CDD" id="cd00077">
    <property type="entry name" value="HDc"/>
    <property type="match status" value="1"/>
</dbReference>
<evidence type="ECO:0000313" key="13">
    <source>
        <dbReference type="Proteomes" id="UP000007110"/>
    </source>
</evidence>
<dbReference type="GO" id="GO:0004115">
    <property type="term" value="F:3',5'-cyclic-AMP phosphodiesterase activity"/>
    <property type="evidence" value="ECO:0000318"/>
    <property type="project" value="GO_Central"/>
</dbReference>
<reference evidence="13" key="1">
    <citation type="submission" date="2015-02" db="EMBL/GenBank/DDBJ databases">
        <title>Genome sequencing for Strongylocentrotus purpuratus.</title>
        <authorList>
            <person name="Murali S."/>
            <person name="Liu Y."/>
            <person name="Vee V."/>
            <person name="English A."/>
            <person name="Wang M."/>
            <person name="Skinner E."/>
            <person name="Han Y."/>
            <person name="Muzny D.M."/>
            <person name="Worley K.C."/>
            <person name="Gibbs R.A."/>
        </authorList>
    </citation>
    <scope>NUCLEOTIDE SEQUENCE</scope>
</reference>
<dbReference type="RefSeq" id="XP_030838538.1">
    <property type="nucleotide sequence ID" value="XM_030982678.1"/>
</dbReference>
<feature type="region of interest" description="Disordered" evidence="10">
    <location>
        <begin position="922"/>
        <end position="961"/>
    </location>
</feature>
<dbReference type="PANTHER" id="PTHR11347">
    <property type="entry name" value="CYCLIC NUCLEOTIDE PHOSPHODIESTERASE"/>
    <property type="match status" value="1"/>
</dbReference>
<dbReference type="InParanoid" id="A0A7M7NM61"/>
<feature type="compositionally biased region" description="Low complexity" evidence="10">
    <location>
        <begin position="882"/>
        <end position="891"/>
    </location>
</feature>
<evidence type="ECO:0000256" key="9">
    <source>
        <dbReference type="RuleBase" id="RU363067"/>
    </source>
</evidence>
<dbReference type="InterPro" id="IPR023088">
    <property type="entry name" value="PDEase"/>
</dbReference>
<evidence type="ECO:0000256" key="5">
    <source>
        <dbReference type="ARBA" id="ARBA00061458"/>
    </source>
</evidence>
<feature type="compositionally biased region" description="Basic and acidic residues" evidence="10">
    <location>
        <begin position="892"/>
        <end position="901"/>
    </location>
</feature>
<feature type="active site" description="Proton donor" evidence="6">
    <location>
        <position position="248"/>
    </location>
</feature>
<dbReference type="GO" id="GO:0046872">
    <property type="term" value="F:metal ion binding"/>
    <property type="evidence" value="ECO:0007669"/>
    <property type="project" value="UniProtKB-KW"/>
</dbReference>
<dbReference type="PROSITE" id="PS51845">
    <property type="entry name" value="PDEASE_I_2"/>
    <property type="match status" value="1"/>
</dbReference>